<dbReference type="InterPro" id="IPR005162">
    <property type="entry name" value="Retrotrans_gag_dom"/>
</dbReference>
<dbReference type="AlphaFoldDB" id="A0AAF0ZJ29"/>
<evidence type="ECO:0000259" key="1">
    <source>
        <dbReference type="Pfam" id="PF03732"/>
    </source>
</evidence>
<dbReference type="PANTHER" id="PTHR46148:SF60">
    <property type="entry name" value="CHROMO DOMAIN-CONTAINING PROTEIN"/>
    <property type="match status" value="1"/>
</dbReference>
<proteinExistence type="predicted"/>
<name>A0AAF0ZJ29_SOLVR</name>
<gene>
    <name evidence="2" type="ORF">MTR67_034741</name>
</gene>
<evidence type="ECO:0000313" key="3">
    <source>
        <dbReference type="Proteomes" id="UP001234989"/>
    </source>
</evidence>
<feature type="domain" description="Retrotransposon gag" evidence="1">
    <location>
        <begin position="120"/>
        <end position="190"/>
    </location>
</feature>
<protein>
    <recommendedName>
        <fullName evidence="1">Retrotransposon gag domain-containing protein</fullName>
    </recommendedName>
</protein>
<accession>A0AAF0ZJ29</accession>
<reference evidence="2" key="1">
    <citation type="submission" date="2023-08" db="EMBL/GenBank/DDBJ databases">
        <title>A de novo genome assembly of Solanum verrucosum Schlechtendal, a Mexican diploid species geographically isolated from the other diploid A-genome species in potato relatives.</title>
        <authorList>
            <person name="Hosaka K."/>
        </authorList>
    </citation>
    <scope>NUCLEOTIDE SEQUENCE</scope>
    <source>
        <tissue evidence="2">Young leaves</tissue>
    </source>
</reference>
<dbReference type="Proteomes" id="UP001234989">
    <property type="component" value="Chromosome 8"/>
</dbReference>
<keyword evidence="3" id="KW-1185">Reference proteome</keyword>
<dbReference type="Pfam" id="PF03732">
    <property type="entry name" value="Retrotrans_gag"/>
    <property type="match status" value="1"/>
</dbReference>
<evidence type="ECO:0000313" key="2">
    <source>
        <dbReference type="EMBL" id="WMV41356.1"/>
    </source>
</evidence>
<sequence>MSKSSAVSSARPRVRLGTTMGIECQSCPSGVKRAKSIIHPLRVVRGRPARRNVDPQDQVVPNALEVQPQGEIMPLCRAYARNTNGHIADAVPPVPDHEILNAKFWNAIQLLAQNVANQNILQKENRGENAAPVIWEYFTEAFLDKFLPRKLRDAKVQEFMNLRQGSMSVQEYRLKFTELSSKLRGISLGNMIRTTRRLEQAAMSTLSRNLVVEIVRSFNKGVQLQHLHQLVLHPPGFDRIRKVGHQALSLRGVFQLTGPTRLVQSVVAVSAKTCCKLSRLARIRKIFLMRLLGSDDYVIYSDASRVGLGCVLMQRGNNIAYAPRQLKKVVYELELLAEVVAVHSVFNISLLKKCVGDPTSIVPLESVDVNNSLTYQEVPMEILDRWVRRLRNKEVASVKVLWRSQSLE</sequence>
<dbReference type="EMBL" id="CP133619">
    <property type="protein sequence ID" value="WMV41356.1"/>
    <property type="molecule type" value="Genomic_DNA"/>
</dbReference>
<organism evidence="2 3">
    <name type="scientific">Solanum verrucosum</name>
    <dbReference type="NCBI Taxonomy" id="315347"/>
    <lineage>
        <taxon>Eukaryota</taxon>
        <taxon>Viridiplantae</taxon>
        <taxon>Streptophyta</taxon>
        <taxon>Embryophyta</taxon>
        <taxon>Tracheophyta</taxon>
        <taxon>Spermatophyta</taxon>
        <taxon>Magnoliopsida</taxon>
        <taxon>eudicotyledons</taxon>
        <taxon>Gunneridae</taxon>
        <taxon>Pentapetalae</taxon>
        <taxon>asterids</taxon>
        <taxon>lamiids</taxon>
        <taxon>Solanales</taxon>
        <taxon>Solanaceae</taxon>
        <taxon>Solanoideae</taxon>
        <taxon>Solaneae</taxon>
        <taxon>Solanum</taxon>
    </lineage>
</organism>
<dbReference type="PANTHER" id="PTHR46148">
    <property type="entry name" value="CHROMO DOMAIN-CONTAINING PROTEIN"/>
    <property type="match status" value="1"/>
</dbReference>